<dbReference type="Gene3D" id="1.10.10.10">
    <property type="entry name" value="Winged helix-like DNA-binding domain superfamily/Winged helix DNA-binding domain"/>
    <property type="match status" value="1"/>
</dbReference>
<feature type="domain" description="HTH gntR-type" evidence="4">
    <location>
        <begin position="15"/>
        <end position="83"/>
    </location>
</feature>
<dbReference type="Proteomes" id="UP001596028">
    <property type="component" value="Unassembled WGS sequence"/>
</dbReference>
<dbReference type="Pfam" id="PF00392">
    <property type="entry name" value="GntR"/>
    <property type="match status" value="1"/>
</dbReference>
<keyword evidence="1" id="KW-0805">Transcription regulation</keyword>
<evidence type="ECO:0000256" key="1">
    <source>
        <dbReference type="ARBA" id="ARBA00023015"/>
    </source>
</evidence>
<dbReference type="InterPro" id="IPR011711">
    <property type="entry name" value="GntR_C"/>
</dbReference>
<dbReference type="RefSeq" id="WP_378094992.1">
    <property type="nucleotide sequence ID" value="NZ_JBHSEP010000005.1"/>
</dbReference>
<dbReference type="SMART" id="SM00345">
    <property type="entry name" value="HTH_GNTR"/>
    <property type="match status" value="1"/>
</dbReference>
<dbReference type="SUPFAM" id="SSF48008">
    <property type="entry name" value="GntR ligand-binding domain-like"/>
    <property type="match status" value="1"/>
</dbReference>
<proteinExistence type="predicted"/>
<dbReference type="EMBL" id="JBHSEP010000005">
    <property type="protein sequence ID" value="MFC4598590.1"/>
    <property type="molecule type" value="Genomic_DNA"/>
</dbReference>
<dbReference type="SMART" id="SM00895">
    <property type="entry name" value="FCD"/>
    <property type="match status" value="1"/>
</dbReference>
<reference evidence="6" key="1">
    <citation type="journal article" date="2019" name="Int. J. Syst. Evol. Microbiol.">
        <title>The Global Catalogue of Microorganisms (GCM) 10K type strain sequencing project: providing services to taxonomists for standard genome sequencing and annotation.</title>
        <authorList>
            <consortium name="The Broad Institute Genomics Platform"/>
            <consortium name="The Broad Institute Genome Sequencing Center for Infectious Disease"/>
            <person name="Wu L."/>
            <person name="Ma J."/>
        </authorList>
    </citation>
    <scope>NUCLEOTIDE SEQUENCE [LARGE SCALE GENOMIC DNA]</scope>
    <source>
        <strain evidence="6">CCUG 49571</strain>
    </source>
</reference>
<dbReference type="SUPFAM" id="SSF46785">
    <property type="entry name" value="Winged helix' DNA-binding domain"/>
    <property type="match status" value="1"/>
</dbReference>
<dbReference type="Pfam" id="PF07729">
    <property type="entry name" value="FCD"/>
    <property type="match status" value="1"/>
</dbReference>
<dbReference type="CDD" id="cd07377">
    <property type="entry name" value="WHTH_GntR"/>
    <property type="match status" value="1"/>
</dbReference>
<evidence type="ECO:0000313" key="6">
    <source>
        <dbReference type="Proteomes" id="UP001596028"/>
    </source>
</evidence>
<sequence length="235" mass="26602">MNSKPKVSFRTVRRTKLVDDVVIQLQKKITEGGLKEGDKIPTEPELMEQFGVGRSTIREAVRVLVHAGLLEKKQGFGTYLKRAAVIREPLDSRLRRAEIIEVYEVRQMMELEMARLAAERRDEDDLAAIKEQLDTRNRALANGDIKTYLEADIRFHIAVATASKNAVVVDLYQTFSVFLRETLAAIFAHPEGHDPQTEAHTRLYECIRDRDSAGAVASASRYLKGTLEELFGEMD</sequence>
<dbReference type="PANTHER" id="PTHR43537:SF47">
    <property type="entry name" value="REGULATORY PROTEIN GNTR HTH"/>
    <property type="match status" value="1"/>
</dbReference>
<dbReference type="InterPro" id="IPR036390">
    <property type="entry name" value="WH_DNA-bd_sf"/>
</dbReference>
<evidence type="ECO:0000256" key="2">
    <source>
        <dbReference type="ARBA" id="ARBA00023125"/>
    </source>
</evidence>
<comment type="caution">
    <text evidence="5">The sequence shown here is derived from an EMBL/GenBank/DDBJ whole genome shotgun (WGS) entry which is preliminary data.</text>
</comment>
<dbReference type="PROSITE" id="PS50949">
    <property type="entry name" value="HTH_GNTR"/>
    <property type="match status" value="1"/>
</dbReference>
<dbReference type="InterPro" id="IPR008920">
    <property type="entry name" value="TF_FadR/GntR_C"/>
</dbReference>
<evidence type="ECO:0000259" key="4">
    <source>
        <dbReference type="PROSITE" id="PS50949"/>
    </source>
</evidence>
<dbReference type="InterPro" id="IPR000524">
    <property type="entry name" value="Tscrpt_reg_HTH_GntR"/>
</dbReference>
<organism evidence="5 6">
    <name type="scientific">Cohnella hongkongensis</name>
    <dbReference type="NCBI Taxonomy" id="178337"/>
    <lineage>
        <taxon>Bacteria</taxon>
        <taxon>Bacillati</taxon>
        <taxon>Bacillota</taxon>
        <taxon>Bacilli</taxon>
        <taxon>Bacillales</taxon>
        <taxon>Paenibacillaceae</taxon>
        <taxon>Cohnella</taxon>
    </lineage>
</organism>
<evidence type="ECO:0000256" key="3">
    <source>
        <dbReference type="ARBA" id="ARBA00023163"/>
    </source>
</evidence>
<keyword evidence="3" id="KW-0804">Transcription</keyword>
<name>A0ABV9F9E9_9BACL</name>
<dbReference type="PANTHER" id="PTHR43537">
    <property type="entry name" value="TRANSCRIPTIONAL REGULATOR, GNTR FAMILY"/>
    <property type="match status" value="1"/>
</dbReference>
<protein>
    <submittedName>
        <fullName evidence="5">FadR/GntR family transcriptional regulator</fullName>
    </submittedName>
</protein>
<keyword evidence="6" id="KW-1185">Reference proteome</keyword>
<dbReference type="PRINTS" id="PR00035">
    <property type="entry name" value="HTHGNTR"/>
</dbReference>
<dbReference type="InterPro" id="IPR036388">
    <property type="entry name" value="WH-like_DNA-bd_sf"/>
</dbReference>
<dbReference type="Gene3D" id="1.20.120.530">
    <property type="entry name" value="GntR ligand-binding domain-like"/>
    <property type="match status" value="1"/>
</dbReference>
<keyword evidence="2" id="KW-0238">DNA-binding</keyword>
<accession>A0ABV9F9E9</accession>
<gene>
    <name evidence="5" type="ORF">ACFO3S_10120</name>
</gene>
<evidence type="ECO:0000313" key="5">
    <source>
        <dbReference type="EMBL" id="MFC4598590.1"/>
    </source>
</evidence>